<evidence type="ECO:0000313" key="2">
    <source>
        <dbReference type="EMBL" id="OAO17056.1"/>
    </source>
</evidence>
<reference evidence="2 3" key="1">
    <citation type="submission" date="2016-05" db="EMBL/GenBank/DDBJ databases">
        <title>Nuclear genome of Blastocystis sp. subtype 1 NandII.</title>
        <authorList>
            <person name="Gentekaki E."/>
            <person name="Curtis B."/>
            <person name="Stairs C."/>
            <person name="Eme L."/>
            <person name="Herman E."/>
            <person name="Klimes V."/>
            <person name="Arias M.C."/>
            <person name="Elias M."/>
            <person name="Hilliou F."/>
            <person name="Klute M."/>
            <person name="Malik S.-B."/>
            <person name="Pightling A."/>
            <person name="Rachubinski R."/>
            <person name="Salas D."/>
            <person name="Schlacht A."/>
            <person name="Suga H."/>
            <person name="Archibald J."/>
            <person name="Ball S.G."/>
            <person name="Clark G."/>
            <person name="Dacks J."/>
            <person name="Van Der Giezen M."/>
            <person name="Tsaousis A."/>
            <person name="Roger A."/>
        </authorList>
    </citation>
    <scope>NUCLEOTIDE SEQUENCE [LARGE SCALE GENOMIC DNA]</scope>
    <source>
        <strain evidence="3">ATCC 50177 / NandII</strain>
    </source>
</reference>
<evidence type="ECO:0000313" key="3">
    <source>
        <dbReference type="Proteomes" id="UP000078348"/>
    </source>
</evidence>
<sequence>MLQGSFVAISLVFHFPDTMSAGTLFEKKAYQYLGKNCRSENTILEFDLLYDVLSVDGYAMHFQLHNGTFVFQEANPPYCSPLQPNTVYDVGEYSCTGFPVVPAFNFSTLLAEEPHTGIFSYQSPQMIIMIDSEKYYYEKIADSGCSTNMKVLIVLIVVCVVCGLLLFALLYVVLSRAFTTLRRTPSFRKAEIRTISNPLPLNVHPYSRRYSYQKCNSNV</sequence>
<feature type="transmembrane region" description="Helical" evidence="1">
    <location>
        <begin position="151"/>
        <end position="174"/>
    </location>
</feature>
<gene>
    <name evidence="2" type="ORF">AV274_1213</name>
</gene>
<dbReference type="Proteomes" id="UP000078348">
    <property type="component" value="Unassembled WGS sequence"/>
</dbReference>
<organism evidence="2 3">
    <name type="scientific">Blastocystis sp. subtype 1 (strain ATCC 50177 / NandII)</name>
    <dbReference type="NCBI Taxonomy" id="478820"/>
    <lineage>
        <taxon>Eukaryota</taxon>
        <taxon>Sar</taxon>
        <taxon>Stramenopiles</taxon>
        <taxon>Bigyra</taxon>
        <taxon>Opalozoa</taxon>
        <taxon>Opalinata</taxon>
        <taxon>Blastocystidae</taxon>
        <taxon>Blastocystis</taxon>
    </lineage>
</organism>
<keyword evidence="1" id="KW-0472">Membrane</keyword>
<accession>A0A196SL97</accession>
<name>A0A196SL97_BLAHN</name>
<keyword evidence="3" id="KW-1185">Reference proteome</keyword>
<evidence type="ECO:0000256" key="1">
    <source>
        <dbReference type="SAM" id="Phobius"/>
    </source>
</evidence>
<comment type="caution">
    <text evidence="2">The sequence shown here is derived from an EMBL/GenBank/DDBJ whole genome shotgun (WGS) entry which is preliminary data.</text>
</comment>
<keyword evidence="1" id="KW-1133">Transmembrane helix</keyword>
<proteinExistence type="predicted"/>
<keyword evidence="1" id="KW-0812">Transmembrane</keyword>
<dbReference type="OrthoDB" id="10608178at2759"/>
<dbReference type="AlphaFoldDB" id="A0A196SL97"/>
<dbReference type="EMBL" id="LXWW01000047">
    <property type="protein sequence ID" value="OAO17056.1"/>
    <property type="molecule type" value="Genomic_DNA"/>
</dbReference>
<protein>
    <submittedName>
        <fullName evidence="2">Uncharacterized protein</fullName>
    </submittedName>
</protein>